<keyword evidence="4" id="KW-1185">Reference proteome</keyword>
<dbReference type="AlphaFoldDB" id="A0A4U7KNZ1"/>
<evidence type="ECO:0000313" key="4">
    <source>
        <dbReference type="Proteomes" id="UP000306050"/>
    </source>
</evidence>
<feature type="compositionally biased region" description="Low complexity" evidence="1">
    <location>
        <begin position="444"/>
        <end position="464"/>
    </location>
</feature>
<feature type="region of interest" description="Disordered" evidence="1">
    <location>
        <begin position="423"/>
        <end position="511"/>
    </location>
</feature>
<dbReference type="Pfam" id="PF13638">
    <property type="entry name" value="PIN_4"/>
    <property type="match status" value="1"/>
</dbReference>
<dbReference type="OrthoDB" id="2017974at2759"/>
<feature type="compositionally biased region" description="Polar residues" evidence="1">
    <location>
        <begin position="471"/>
        <end position="484"/>
    </location>
</feature>
<gene>
    <name evidence="3" type="ORF">EX895_005196</name>
</gene>
<dbReference type="Proteomes" id="UP000306050">
    <property type="component" value="Chromosome SGRAM_6"/>
</dbReference>
<feature type="compositionally biased region" description="Polar residues" evidence="1">
    <location>
        <begin position="423"/>
        <end position="443"/>
    </location>
</feature>
<evidence type="ECO:0000313" key="3">
    <source>
        <dbReference type="EMBL" id="TKY85656.1"/>
    </source>
</evidence>
<proteinExistence type="predicted"/>
<dbReference type="PANTHER" id="PTHR16161:SF0">
    <property type="entry name" value="TRANSCRIPTIONAL PROTEIN SWT1"/>
    <property type="match status" value="1"/>
</dbReference>
<evidence type="ECO:0000256" key="1">
    <source>
        <dbReference type="SAM" id="MobiDB-lite"/>
    </source>
</evidence>
<dbReference type="KEGG" id="sgra:EX895_005196"/>
<dbReference type="GeneID" id="40728091"/>
<evidence type="ECO:0000259" key="2">
    <source>
        <dbReference type="Pfam" id="PF13638"/>
    </source>
</evidence>
<dbReference type="GO" id="GO:0005634">
    <property type="term" value="C:nucleus"/>
    <property type="evidence" value="ECO:0007669"/>
    <property type="project" value="TreeGrafter"/>
</dbReference>
<organism evidence="3 4">
    <name type="scientific">Sporisorium graminicola</name>
    <dbReference type="NCBI Taxonomy" id="280036"/>
    <lineage>
        <taxon>Eukaryota</taxon>
        <taxon>Fungi</taxon>
        <taxon>Dikarya</taxon>
        <taxon>Basidiomycota</taxon>
        <taxon>Ustilaginomycotina</taxon>
        <taxon>Ustilaginomycetes</taxon>
        <taxon>Ustilaginales</taxon>
        <taxon>Ustilaginaceae</taxon>
        <taxon>Sporisorium</taxon>
    </lineage>
</organism>
<feature type="region of interest" description="Disordered" evidence="1">
    <location>
        <begin position="1"/>
        <end position="22"/>
    </location>
</feature>
<dbReference type="InterPro" id="IPR052626">
    <property type="entry name" value="SWT1_Regulator"/>
</dbReference>
<name>A0A4U7KNZ1_9BASI</name>
<reference evidence="3 4" key="1">
    <citation type="submission" date="2019-05" db="EMBL/GenBank/DDBJ databases">
        <title>Sporisorium graminicola CBS 10092 draft sequencing and annotation.</title>
        <authorList>
            <person name="Solano-Gonzalez S."/>
            <person name="Caddick M.X."/>
            <person name="Darby A."/>
        </authorList>
    </citation>
    <scope>NUCLEOTIDE SEQUENCE [LARGE SCALE GENOMIC DNA]</scope>
    <source>
        <strain evidence="3 4">CBS 10092</strain>
    </source>
</reference>
<protein>
    <recommendedName>
        <fullName evidence="2">PIN domain-containing protein</fullName>
    </recommendedName>
</protein>
<accession>A0A4U7KNZ1</accession>
<comment type="caution">
    <text evidence="3">The sequence shown here is derived from an EMBL/GenBank/DDBJ whole genome shotgun (WGS) entry which is preliminary data.</text>
</comment>
<dbReference type="PANTHER" id="PTHR16161">
    <property type="entry name" value="TRANSCRIPTIONAL PROTEIN SWT1"/>
    <property type="match status" value="1"/>
</dbReference>
<feature type="compositionally biased region" description="Polar residues" evidence="1">
    <location>
        <begin position="496"/>
        <end position="511"/>
    </location>
</feature>
<dbReference type="EMBL" id="SRRM01000019">
    <property type="protein sequence ID" value="TKY85656.1"/>
    <property type="molecule type" value="Genomic_DNA"/>
</dbReference>
<dbReference type="Gene3D" id="3.40.50.1010">
    <property type="entry name" value="5'-nuclease"/>
    <property type="match status" value="1"/>
</dbReference>
<sequence>MPTYADEWNEKQRALGQSGPSNPVRLTISKGDYIWDPQGARFRYEEQWEEEHLMEDEELLDHTLSAAAPSYSSDVHTRETSPPSLTALQPTTLNGYSRGLEHHPSLWVLDTNTLMSCLELLKALFASLLTHNVAYAASVRQQQPVQPSASPMLPSSIKLVLPHLVVSELDGLKVTRRKDDSGRPVASQARAANHWLLSALQKQKRVTIDQADTPLSQDLWPLFVQPSNHYYHSKRSNRGGSGWTFDEPDDEIVRFCVDLKQHTASHVRFCSDDTNARTKAERDGIDSLGMRELANALKLGFKDVDSSEQKWMNVADALIEQWEYQVGTAEPATQHDHPYQLQQHGGFSGQSQHSVPQAAQAVFYAPFVQGPLYQDSPTDYGPAAASSAILEVDMDAEEKLPPRIAINATAPEPLNPIVAMQRTSPSCEGRTTTDSIHSPQNRQAARTRSTRPSSSASRPLPTSSHGPATAPTANEQPENIQALNPQVDWQDLVQEYGSTSRTSNKPRNGRW</sequence>
<feature type="domain" description="PIN" evidence="2">
    <location>
        <begin position="107"/>
        <end position="289"/>
    </location>
</feature>
<dbReference type="InterPro" id="IPR002716">
    <property type="entry name" value="PIN_dom"/>
</dbReference>
<dbReference type="RefSeq" id="XP_029737641.1">
    <property type="nucleotide sequence ID" value="XM_029885789.1"/>
</dbReference>